<dbReference type="GO" id="GO:0043565">
    <property type="term" value="F:sequence-specific DNA binding"/>
    <property type="evidence" value="ECO:0007669"/>
    <property type="project" value="InterPro"/>
</dbReference>
<evidence type="ECO:0000256" key="2">
    <source>
        <dbReference type="ARBA" id="ARBA00023125"/>
    </source>
</evidence>
<dbReference type="InterPro" id="IPR009057">
    <property type="entry name" value="Homeodomain-like_sf"/>
</dbReference>
<dbReference type="SMART" id="SM00342">
    <property type="entry name" value="HTH_ARAC"/>
    <property type="match status" value="1"/>
</dbReference>
<dbReference type="GO" id="GO:0003700">
    <property type="term" value="F:DNA-binding transcription factor activity"/>
    <property type="evidence" value="ECO:0007669"/>
    <property type="project" value="InterPro"/>
</dbReference>
<keyword evidence="5" id="KW-1185">Reference proteome</keyword>
<accession>A0A2D1KNW4</accession>
<keyword evidence="1" id="KW-0805">Transcription regulation</keyword>
<dbReference type="RefSeq" id="WP_010013809.1">
    <property type="nucleotide sequence ID" value="NZ_AEOS01000215.1"/>
</dbReference>
<dbReference type="Proteomes" id="UP000223559">
    <property type="component" value="Chromosome"/>
</dbReference>
<gene>
    <name evidence="4" type="ORF">LC20004_07790</name>
</gene>
<dbReference type="PANTHER" id="PTHR43280:SF28">
    <property type="entry name" value="HTH-TYPE TRANSCRIPTIONAL ACTIVATOR RHAS"/>
    <property type="match status" value="1"/>
</dbReference>
<dbReference type="EMBL" id="CP017697">
    <property type="protein sequence ID" value="ATO43818.1"/>
    <property type="molecule type" value="Genomic_DNA"/>
</dbReference>
<dbReference type="InterPro" id="IPR018060">
    <property type="entry name" value="HTH_AraC"/>
</dbReference>
<reference evidence="4 5" key="1">
    <citation type="submission" date="2016-10" db="EMBL/GenBank/DDBJ databases">
        <title>The whole genome sequencing and assembly of L. cotyniformis subsp. torquens DSM 20004 strain.</title>
        <authorList>
            <person name="Park M.-K."/>
            <person name="Lee Y.-J."/>
            <person name="Yi H."/>
            <person name="Bahn Y.-S."/>
            <person name="Kim J.F."/>
            <person name="Lee D.-W."/>
        </authorList>
    </citation>
    <scope>NUCLEOTIDE SEQUENCE [LARGE SCALE GENOMIC DNA]</scope>
    <source>
        <strain evidence="4 5">DSM 20004</strain>
    </source>
</reference>
<evidence type="ECO:0000256" key="3">
    <source>
        <dbReference type="ARBA" id="ARBA00023163"/>
    </source>
</evidence>
<protein>
    <submittedName>
        <fullName evidence="4">Uncharacterized protein</fullName>
    </submittedName>
</protein>
<evidence type="ECO:0000313" key="5">
    <source>
        <dbReference type="Proteomes" id="UP000223559"/>
    </source>
</evidence>
<keyword evidence="2" id="KW-0238">DNA-binding</keyword>
<dbReference type="OrthoDB" id="9816335at2"/>
<dbReference type="KEGG" id="lcy:LC20004_07790"/>
<name>A0A2D1KNW4_9LACO</name>
<sequence>MLLKGLSDDLVKNNALRNLYALLIPELTSCIEQETINFSQEKEDDILPVLKYIDQHFKTVTLTQAATHFGYNTNYLGNKLRVQTNQSFQELLDNKKFSIAVSLLQTTNYSIEKIADYVGYSSTPSLFRLFKQITGGTPREYRAKHGE</sequence>
<proteinExistence type="predicted"/>
<organism evidence="4 5">
    <name type="scientific">Loigolactobacillus coryniformis subsp. torquens DSM 20004 = KCTC 3535</name>
    <dbReference type="NCBI Taxonomy" id="1423822"/>
    <lineage>
        <taxon>Bacteria</taxon>
        <taxon>Bacillati</taxon>
        <taxon>Bacillota</taxon>
        <taxon>Bacilli</taxon>
        <taxon>Lactobacillales</taxon>
        <taxon>Lactobacillaceae</taxon>
        <taxon>Loigolactobacillus</taxon>
    </lineage>
</organism>
<dbReference type="Gene3D" id="1.10.10.60">
    <property type="entry name" value="Homeodomain-like"/>
    <property type="match status" value="2"/>
</dbReference>
<evidence type="ECO:0000313" key="4">
    <source>
        <dbReference type="EMBL" id="ATO43818.1"/>
    </source>
</evidence>
<dbReference type="PANTHER" id="PTHR43280">
    <property type="entry name" value="ARAC-FAMILY TRANSCRIPTIONAL REGULATOR"/>
    <property type="match status" value="1"/>
</dbReference>
<keyword evidence="3" id="KW-0804">Transcription</keyword>
<evidence type="ECO:0000256" key="1">
    <source>
        <dbReference type="ARBA" id="ARBA00023015"/>
    </source>
</evidence>
<dbReference type="AlphaFoldDB" id="A0A2D1KNW4"/>
<dbReference type="Pfam" id="PF12833">
    <property type="entry name" value="HTH_18"/>
    <property type="match status" value="1"/>
</dbReference>
<dbReference type="SUPFAM" id="SSF46689">
    <property type="entry name" value="Homeodomain-like"/>
    <property type="match status" value="1"/>
</dbReference>
<dbReference type="PROSITE" id="PS01124">
    <property type="entry name" value="HTH_ARAC_FAMILY_2"/>
    <property type="match status" value="1"/>
</dbReference>